<evidence type="ECO:0000313" key="5">
    <source>
        <dbReference type="EMBL" id="RFB04261.1"/>
    </source>
</evidence>
<dbReference type="InterPro" id="IPR029058">
    <property type="entry name" value="AB_hydrolase_fold"/>
</dbReference>
<organism evidence="5 6">
    <name type="scientific">Parvularcula marina</name>
    <dbReference type="NCBI Taxonomy" id="2292771"/>
    <lineage>
        <taxon>Bacteria</taxon>
        <taxon>Pseudomonadati</taxon>
        <taxon>Pseudomonadota</taxon>
        <taxon>Alphaproteobacteria</taxon>
        <taxon>Parvularculales</taxon>
        <taxon>Parvularculaceae</taxon>
        <taxon>Parvularcula</taxon>
    </lineage>
</organism>
<accession>A0A371RFN9</accession>
<comment type="caution">
    <text evidence="5">The sequence shown here is derived from an EMBL/GenBank/DDBJ whole genome shotgun (WGS) entry which is preliminary data.</text>
</comment>
<sequence>MLAPGETRQEVGIMNSVRSQRQGRLQGRGWLFLSLTSRKSRSFILALGLAGLVTGGAARAADAPVVTVEQGKMAGTQSGGIRAFKGVPFAAPPVGDLRWAPTEPAASWDGVLDASEYGAACLQPEVAGRPSRVATAQSEDCLTLNIWAPEGAKDAPVMVWIHGGAFRIGSGSLPYYDGTAFAERGIVLVTINYRMGGYGFFAHPALADENGGGATNFGLLDQIEALEWVQANIGAFGGNPENVTVFGESAGGASVLYLLTSPLTKGLFSKAIVQSGGGSQQAACAWGECAGKPSASSQGVVWATDQGLEDPTAEEMRALPAEAILSFAPLSSGMGFGPMIDGEVITGNVLDRIGEGVVSDISVIIGSNSNESSVLAAFGQSPERAAEVLGAGLEMIRGVYTQDRELTDEELSSEIMRDAIFGGPARRAAVAMQAEGSPVWRYYYDYVMSRRRGNSPGANHGAEIPMVFGTISTVPLIGRLATDEDREHSRMMNEMWTNFAIHGAPSIEGEVDWPAIDTDANPALVIDGTGAHLETDFQKATLDLQDRLAAMVRGRAETKEGN</sequence>
<dbReference type="Pfam" id="PF00135">
    <property type="entry name" value="COesterase"/>
    <property type="match status" value="1"/>
</dbReference>
<reference evidence="5 6" key="1">
    <citation type="submission" date="2018-08" db="EMBL/GenBank/DDBJ databases">
        <title>Parvularcula sp. SM1705, isolated from surface water of the South Sea China.</title>
        <authorList>
            <person name="Sun L."/>
        </authorList>
    </citation>
    <scope>NUCLEOTIDE SEQUENCE [LARGE SCALE GENOMIC DNA]</scope>
    <source>
        <strain evidence="5 6">SM1705</strain>
    </source>
</reference>
<dbReference type="PANTHER" id="PTHR11559">
    <property type="entry name" value="CARBOXYLESTERASE"/>
    <property type="match status" value="1"/>
</dbReference>
<dbReference type="InterPro" id="IPR019819">
    <property type="entry name" value="Carboxylesterase_B_CS"/>
</dbReference>
<dbReference type="EMBL" id="QUQO01000001">
    <property type="protein sequence ID" value="RFB04261.1"/>
    <property type="molecule type" value="Genomic_DNA"/>
</dbReference>
<gene>
    <name evidence="5" type="ORF">DX908_02545</name>
</gene>
<protein>
    <recommendedName>
        <fullName evidence="3">Carboxylic ester hydrolase</fullName>
        <ecNumber evidence="3">3.1.1.-</ecNumber>
    </recommendedName>
</protein>
<evidence type="ECO:0000256" key="3">
    <source>
        <dbReference type="RuleBase" id="RU361235"/>
    </source>
</evidence>
<name>A0A371RFN9_9PROT</name>
<dbReference type="Gene3D" id="3.40.50.1820">
    <property type="entry name" value="alpha/beta hydrolase"/>
    <property type="match status" value="1"/>
</dbReference>
<keyword evidence="2 3" id="KW-0378">Hydrolase</keyword>
<dbReference type="AlphaFoldDB" id="A0A371RFN9"/>
<dbReference type="SUPFAM" id="SSF53474">
    <property type="entry name" value="alpha/beta-Hydrolases"/>
    <property type="match status" value="1"/>
</dbReference>
<dbReference type="EC" id="3.1.1.-" evidence="3"/>
<dbReference type="PROSITE" id="PS00941">
    <property type="entry name" value="CARBOXYLESTERASE_B_2"/>
    <property type="match status" value="1"/>
</dbReference>
<dbReference type="InParanoid" id="A0A371RFN9"/>
<feature type="domain" description="Carboxylesterase type B" evidence="4">
    <location>
        <begin position="63"/>
        <end position="537"/>
    </location>
</feature>
<dbReference type="PROSITE" id="PS00122">
    <property type="entry name" value="CARBOXYLESTERASE_B_1"/>
    <property type="match status" value="1"/>
</dbReference>
<evidence type="ECO:0000256" key="1">
    <source>
        <dbReference type="ARBA" id="ARBA00005964"/>
    </source>
</evidence>
<dbReference type="GO" id="GO:0016787">
    <property type="term" value="F:hydrolase activity"/>
    <property type="evidence" value="ECO:0007669"/>
    <property type="project" value="UniProtKB-KW"/>
</dbReference>
<dbReference type="Proteomes" id="UP000264589">
    <property type="component" value="Unassembled WGS sequence"/>
</dbReference>
<proteinExistence type="inferred from homology"/>
<comment type="similarity">
    <text evidence="1 3">Belongs to the type-B carboxylesterase/lipase family.</text>
</comment>
<keyword evidence="6" id="KW-1185">Reference proteome</keyword>
<evidence type="ECO:0000259" key="4">
    <source>
        <dbReference type="Pfam" id="PF00135"/>
    </source>
</evidence>
<dbReference type="InterPro" id="IPR002018">
    <property type="entry name" value="CarbesteraseB"/>
</dbReference>
<evidence type="ECO:0000256" key="2">
    <source>
        <dbReference type="ARBA" id="ARBA00022801"/>
    </source>
</evidence>
<dbReference type="InterPro" id="IPR019826">
    <property type="entry name" value="Carboxylesterase_B_AS"/>
</dbReference>
<evidence type="ECO:0000313" key="6">
    <source>
        <dbReference type="Proteomes" id="UP000264589"/>
    </source>
</evidence>
<dbReference type="InterPro" id="IPR050309">
    <property type="entry name" value="Type-B_Carboxylest/Lipase"/>
</dbReference>